<evidence type="ECO:0000313" key="1">
    <source>
        <dbReference type="EMBL" id="KAJ0045225.1"/>
    </source>
</evidence>
<name>A0ACC0Z265_9ROSI</name>
<dbReference type="Proteomes" id="UP001163603">
    <property type="component" value="Chromosome 3"/>
</dbReference>
<evidence type="ECO:0000313" key="2">
    <source>
        <dbReference type="Proteomes" id="UP001163603"/>
    </source>
</evidence>
<keyword evidence="2" id="KW-1185">Reference proteome</keyword>
<protein>
    <submittedName>
        <fullName evidence="1">Uncharacterized protein</fullName>
    </submittedName>
</protein>
<sequence>MILMPSNDDPIFSRVNLGSADELWSSTKDVTDSPAKSFPLVADSPSLELGALKNSSDLVEVKSEFEPEEDQSLTLSRGKLSNPIQSLQSAHAILDHVEYPRSKSKPKVKDQSDLDIGNNANALNSRVVSENVWTLDDFANKCEPSFNSDKNKLHPKYKCWCMTFGGFELMSFYSDHMD</sequence>
<accession>A0ACC0Z265</accession>
<dbReference type="EMBL" id="CM047738">
    <property type="protein sequence ID" value="KAJ0045225.1"/>
    <property type="molecule type" value="Genomic_DNA"/>
</dbReference>
<comment type="caution">
    <text evidence="1">The sequence shown here is derived from an EMBL/GenBank/DDBJ whole genome shotgun (WGS) entry which is preliminary data.</text>
</comment>
<proteinExistence type="predicted"/>
<reference evidence="2" key="1">
    <citation type="journal article" date="2023" name="G3 (Bethesda)">
        <title>Genome assembly and association tests identify interacting loci associated with vigor, precocity, and sex in interspecific pistachio rootstocks.</title>
        <authorList>
            <person name="Palmer W."/>
            <person name="Jacygrad E."/>
            <person name="Sagayaradj S."/>
            <person name="Cavanaugh K."/>
            <person name="Han R."/>
            <person name="Bertier L."/>
            <person name="Beede B."/>
            <person name="Kafkas S."/>
            <person name="Golino D."/>
            <person name="Preece J."/>
            <person name="Michelmore R."/>
        </authorList>
    </citation>
    <scope>NUCLEOTIDE SEQUENCE [LARGE SCALE GENOMIC DNA]</scope>
</reference>
<gene>
    <name evidence="1" type="ORF">Pint_05316</name>
</gene>
<organism evidence="1 2">
    <name type="scientific">Pistacia integerrima</name>
    <dbReference type="NCBI Taxonomy" id="434235"/>
    <lineage>
        <taxon>Eukaryota</taxon>
        <taxon>Viridiplantae</taxon>
        <taxon>Streptophyta</taxon>
        <taxon>Embryophyta</taxon>
        <taxon>Tracheophyta</taxon>
        <taxon>Spermatophyta</taxon>
        <taxon>Magnoliopsida</taxon>
        <taxon>eudicotyledons</taxon>
        <taxon>Gunneridae</taxon>
        <taxon>Pentapetalae</taxon>
        <taxon>rosids</taxon>
        <taxon>malvids</taxon>
        <taxon>Sapindales</taxon>
        <taxon>Anacardiaceae</taxon>
        <taxon>Pistacia</taxon>
    </lineage>
</organism>